<dbReference type="GO" id="GO:0051536">
    <property type="term" value="F:iron-sulfur cluster binding"/>
    <property type="evidence" value="ECO:0007669"/>
    <property type="project" value="InterPro"/>
</dbReference>
<organism evidence="2 3">
    <name type="scientific">Metallumcola ferriviriculae</name>
    <dbReference type="NCBI Taxonomy" id="3039180"/>
    <lineage>
        <taxon>Bacteria</taxon>
        <taxon>Bacillati</taxon>
        <taxon>Bacillota</taxon>
        <taxon>Clostridia</taxon>
        <taxon>Neomoorellales</taxon>
        <taxon>Desulfitibacteraceae</taxon>
        <taxon>Metallumcola</taxon>
    </lineage>
</organism>
<dbReference type="EMBL" id="CP121694">
    <property type="protein sequence ID" value="WRO23355.1"/>
    <property type="molecule type" value="Genomic_DNA"/>
</dbReference>
<dbReference type="CDD" id="cd00207">
    <property type="entry name" value="fer2"/>
    <property type="match status" value="1"/>
</dbReference>
<dbReference type="GO" id="GO:0016491">
    <property type="term" value="F:oxidoreductase activity"/>
    <property type="evidence" value="ECO:0007669"/>
    <property type="project" value="UniProtKB-KW"/>
</dbReference>
<dbReference type="Pfam" id="PF13510">
    <property type="entry name" value="Fer2_4"/>
    <property type="match status" value="1"/>
</dbReference>
<dbReference type="AlphaFoldDB" id="A0AAU0USN0"/>
<keyword evidence="3" id="KW-1185">Reference proteome</keyword>
<dbReference type="Gene3D" id="3.10.20.440">
    <property type="entry name" value="2Fe-2S iron-sulphur cluster binding domain, sarcosine oxidase, alpha subunit, N-terminal domain"/>
    <property type="match status" value="1"/>
</dbReference>
<dbReference type="InterPro" id="IPR042204">
    <property type="entry name" value="2Fe-2S-bd_N"/>
</dbReference>
<proteinExistence type="predicted"/>
<dbReference type="Proteomes" id="UP001329915">
    <property type="component" value="Chromosome"/>
</dbReference>
<gene>
    <name evidence="2" type="ORF">MFMK1_003214</name>
</gene>
<dbReference type="InterPro" id="IPR001041">
    <property type="entry name" value="2Fe-2S_ferredoxin-type"/>
</dbReference>
<dbReference type="SUPFAM" id="SSF54292">
    <property type="entry name" value="2Fe-2S ferredoxin-like"/>
    <property type="match status" value="1"/>
</dbReference>
<protein>
    <submittedName>
        <fullName evidence="2">(2Fe-2S)-binding protein</fullName>
    </submittedName>
</protein>
<name>A0AAU0USN0_9FIRM</name>
<dbReference type="KEGG" id="dbc:MFMK1_003214"/>
<dbReference type="RefSeq" id="WP_366922739.1">
    <property type="nucleotide sequence ID" value="NZ_CP121694.1"/>
</dbReference>
<reference evidence="2 3" key="1">
    <citation type="submission" date="2023-04" db="EMBL/GenBank/DDBJ databases">
        <authorList>
            <person name="Hsu D."/>
        </authorList>
    </citation>
    <scope>NUCLEOTIDE SEQUENCE [LARGE SCALE GENOMIC DNA]</scope>
    <source>
        <strain evidence="2 3">MK1</strain>
    </source>
</reference>
<dbReference type="InterPro" id="IPR036010">
    <property type="entry name" value="2Fe-2S_ferredoxin-like_sf"/>
</dbReference>
<evidence type="ECO:0000256" key="1">
    <source>
        <dbReference type="ARBA" id="ARBA00023002"/>
    </source>
</evidence>
<evidence type="ECO:0000313" key="3">
    <source>
        <dbReference type="Proteomes" id="UP001329915"/>
    </source>
</evidence>
<evidence type="ECO:0000313" key="2">
    <source>
        <dbReference type="EMBL" id="WRO23355.1"/>
    </source>
</evidence>
<accession>A0AAU0USN0</accession>
<keyword evidence="1" id="KW-0560">Oxidoreductase</keyword>
<sequence length="109" mass="12192">MMRVKDHPILGPLKDEAEITISFEGKHLKARPGEPIAAVLYAAGIKVFRYTKRFNEPRSLFCGIGRCTDCMMIVNGVTNVRTCITIVEDGMVVERQKGLGYWSDTNEAD</sequence>